<gene>
    <name evidence="1" type="ORF">LCGC14_0565060</name>
</gene>
<comment type="caution">
    <text evidence="1">The sequence shown here is derived from an EMBL/GenBank/DDBJ whole genome shotgun (WGS) entry which is preliminary data.</text>
</comment>
<reference evidence="1" key="1">
    <citation type="journal article" date="2015" name="Nature">
        <title>Complex archaea that bridge the gap between prokaryotes and eukaryotes.</title>
        <authorList>
            <person name="Spang A."/>
            <person name="Saw J.H."/>
            <person name="Jorgensen S.L."/>
            <person name="Zaremba-Niedzwiedzka K."/>
            <person name="Martijn J."/>
            <person name="Lind A.E."/>
            <person name="van Eijk R."/>
            <person name="Schleper C."/>
            <person name="Guy L."/>
            <person name="Ettema T.J."/>
        </authorList>
    </citation>
    <scope>NUCLEOTIDE SEQUENCE</scope>
</reference>
<name>A0A0F9UU64_9ZZZZ</name>
<evidence type="ECO:0000313" key="1">
    <source>
        <dbReference type="EMBL" id="KKN57178.1"/>
    </source>
</evidence>
<accession>A0A0F9UU64</accession>
<dbReference type="EMBL" id="LAZR01000816">
    <property type="protein sequence ID" value="KKN57178.1"/>
    <property type="molecule type" value="Genomic_DNA"/>
</dbReference>
<organism evidence="1">
    <name type="scientific">marine sediment metagenome</name>
    <dbReference type="NCBI Taxonomy" id="412755"/>
    <lineage>
        <taxon>unclassified sequences</taxon>
        <taxon>metagenomes</taxon>
        <taxon>ecological metagenomes</taxon>
    </lineage>
</organism>
<protein>
    <submittedName>
        <fullName evidence="1">Uncharacterized protein</fullName>
    </submittedName>
</protein>
<dbReference type="AlphaFoldDB" id="A0A0F9UU64"/>
<sequence length="83" mass="9444">MKIKWEEVGLPRSSKSDTFVNHTIALGGGWKQSEFGDWVKPDGTWGSPNFTRSLDQLNTARIKMGFPIDKMSLVKEAYERALR</sequence>
<proteinExistence type="predicted"/>